<feature type="region of interest" description="Disordered" evidence="4">
    <location>
        <begin position="166"/>
        <end position="238"/>
    </location>
</feature>
<dbReference type="Pfam" id="PF16618">
    <property type="entry name" value="SH3-WW_linker"/>
    <property type="match status" value="1"/>
</dbReference>
<dbReference type="SMART" id="SM00324">
    <property type="entry name" value="RhoGAP"/>
    <property type="match status" value="1"/>
</dbReference>
<organism evidence="9 10">
    <name type="scientific">Sinocyclocheilus rhinocerous</name>
    <dbReference type="NCBI Taxonomy" id="307959"/>
    <lineage>
        <taxon>Eukaryota</taxon>
        <taxon>Metazoa</taxon>
        <taxon>Chordata</taxon>
        <taxon>Craniata</taxon>
        <taxon>Vertebrata</taxon>
        <taxon>Euteleostomi</taxon>
        <taxon>Actinopterygii</taxon>
        <taxon>Neopterygii</taxon>
        <taxon>Teleostei</taxon>
        <taxon>Ostariophysi</taxon>
        <taxon>Cypriniformes</taxon>
        <taxon>Cyprinidae</taxon>
        <taxon>Cyprininae</taxon>
        <taxon>Sinocyclocheilus</taxon>
    </lineage>
</organism>
<dbReference type="InterPro" id="IPR001849">
    <property type="entry name" value="PH_domain"/>
</dbReference>
<dbReference type="PANTHER" id="PTHR23176:SF107">
    <property type="entry name" value="RHO GTPASE-ACTIVATING PROTEIN 12"/>
    <property type="match status" value="1"/>
</dbReference>
<dbReference type="InterPro" id="IPR050729">
    <property type="entry name" value="Rho-GAP"/>
</dbReference>
<feature type="compositionally biased region" description="Basic and acidic residues" evidence="4">
    <location>
        <begin position="285"/>
        <end position="299"/>
    </location>
</feature>
<dbReference type="SUPFAM" id="SSF48350">
    <property type="entry name" value="GTPase activation domain, GAP"/>
    <property type="match status" value="1"/>
</dbReference>
<evidence type="ECO:0000256" key="1">
    <source>
        <dbReference type="ARBA" id="ARBA00022443"/>
    </source>
</evidence>
<dbReference type="CDD" id="cd00201">
    <property type="entry name" value="WW"/>
    <property type="match status" value="1"/>
</dbReference>
<dbReference type="AlphaFoldDB" id="A0A673L431"/>
<evidence type="ECO:0000313" key="10">
    <source>
        <dbReference type="Proteomes" id="UP000472270"/>
    </source>
</evidence>
<dbReference type="InterPro" id="IPR001452">
    <property type="entry name" value="SH3_domain"/>
</dbReference>
<feature type="compositionally biased region" description="Polar residues" evidence="4">
    <location>
        <begin position="319"/>
        <end position="333"/>
    </location>
</feature>
<feature type="compositionally biased region" description="Pro residues" evidence="4">
    <location>
        <begin position="117"/>
        <end position="127"/>
    </location>
</feature>
<dbReference type="InterPro" id="IPR000198">
    <property type="entry name" value="RhoGAP_dom"/>
</dbReference>
<dbReference type="Pfam" id="PF00397">
    <property type="entry name" value="WW"/>
    <property type="match status" value="1"/>
</dbReference>
<dbReference type="PROSITE" id="PS50002">
    <property type="entry name" value="SH3"/>
    <property type="match status" value="1"/>
</dbReference>
<feature type="domain" description="PH" evidence="6">
    <location>
        <begin position="452"/>
        <end position="553"/>
    </location>
</feature>
<dbReference type="SUPFAM" id="SSF50729">
    <property type="entry name" value="PH domain-like"/>
    <property type="match status" value="1"/>
</dbReference>
<dbReference type="InterPro" id="IPR036028">
    <property type="entry name" value="SH3-like_dom_sf"/>
</dbReference>
<dbReference type="GO" id="GO:0005096">
    <property type="term" value="F:GTPase activator activity"/>
    <property type="evidence" value="ECO:0007669"/>
    <property type="project" value="UniProtKB-KW"/>
</dbReference>
<dbReference type="Gene3D" id="1.10.555.10">
    <property type="entry name" value="Rho GTPase activation protein"/>
    <property type="match status" value="2"/>
</dbReference>
<evidence type="ECO:0000256" key="2">
    <source>
        <dbReference type="ARBA" id="ARBA00022468"/>
    </source>
</evidence>
<evidence type="ECO:0000259" key="7">
    <source>
        <dbReference type="PROSITE" id="PS50020"/>
    </source>
</evidence>
<dbReference type="InterPro" id="IPR035491">
    <property type="entry name" value="ARHGAP12_SH3"/>
</dbReference>
<evidence type="ECO:0000313" key="9">
    <source>
        <dbReference type="Ensembl" id="ENSSRHP00000070686.1"/>
    </source>
</evidence>
<dbReference type="PROSITE" id="PS50020">
    <property type="entry name" value="WW_DOMAIN_2"/>
    <property type="match status" value="2"/>
</dbReference>
<feature type="compositionally biased region" description="Acidic residues" evidence="4">
    <location>
        <begin position="559"/>
        <end position="568"/>
    </location>
</feature>
<dbReference type="SUPFAM" id="SSF50044">
    <property type="entry name" value="SH3-domain"/>
    <property type="match status" value="1"/>
</dbReference>
<evidence type="ECO:0000256" key="3">
    <source>
        <dbReference type="PROSITE-ProRule" id="PRU00192"/>
    </source>
</evidence>
<evidence type="ECO:0000259" key="6">
    <source>
        <dbReference type="PROSITE" id="PS50003"/>
    </source>
</evidence>
<dbReference type="PROSITE" id="PS50238">
    <property type="entry name" value="RHOGAP"/>
    <property type="match status" value="1"/>
</dbReference>
<dbReference type="CDD" id="cd13233">
    <property type="entry name" value="PH_ARHGAP9-like"/>
    <property type="match status" value="1"/>
</dbReference>
<feature type="region of interest" description="Disordered" evidence="4">
    <location>
        <begin position="557"/>
        <end position="602"/>
    </location>
</feature>
<dbReference type="FunFam" id="2.30.30.40:FF:000056">
    <property type="entry name" value="rho GTPase-activating protein 12 isoform X1"/>
    <property type="match status" value="1"/>
</dbReference>
<feature type="compositionally biased region" description="Polar residues" evidence="4">
    <location>
        <begin position="221"/>
        <end position="231"/>
    </location>
</feature>
<feature type="domain" description="WW" evidence="7">
    <location>
        <begin position="360"/>
        <end position="387"/>
    </location>
</feature>
<feature type="compositionally biased region" description="Basic and acidic residues" evidence="4">
    <location>
        <begin position="572"/>
        <end position="587"/>
    </location>
</feature>
<evidence type="ECO:0000256" key="4">
    <source>
        <dbReference type="SAM" id="MobiDB-lite"/>
    </source>
</evidence>
<feature type="domain" description="SH3" evidence="5">
    <location>
        <begin position="14"/>
        <end position="76"/>
    </location>
</feature>
<dbReference type="PROSITE" id="PS50003">
    <property type="entry name" value="PH_DOMAIN"/>
    <property type="match status" value="1"/>
</dbReference>
<feature type="compositionally biased region" description="Polar residues" evidence="4">
    <location>
        <begin position="99"/>
        <end position="113"/>
    </location>
</feature>
<dbReference type="GO" id="GO:0007165">
    <property type="term" value="P:signal transduction"/>
    <property type="evidence" value="ECO:0007669"/>
    <property type="project" value="InterPro"/>
</dbReference>
<feature type="compositionally biased region" description="Low complexity" evidence="4">
    <location>
        <begin position="128"/>
        <end position="138"/>
    </location>
</feature>
<dbReference type="SUPFAM" id="SSF51045">
    <property type="entry name" value="WW domain"/>
    <property type="match status" value="2"/>
</dbReference>
<dbReference type="InterPro" id="IPR036020">
    <property type="entry name" value="WW_dom_sf"/>
</dbReference>
<dbReference type="Gene3D" id="2.30.30.40">
    <property type="entry name" value="SH3 Domains"/>
    <property type="match status" value="1"/>
</dbReference>
<proteinExistence type="predicted"/>
<dbReference type="CDD" id="cd12070">
    <property type="entry name" value="SH3_ARHGAP12"/>
    <property type="match status" value="1"/>
</dbReference>
<dbReference type="Ensembl" id="ENSSRHT00000072612.1">
    <property type="protein sequence ID" value="ENSSRHP00000070686.1"/>
    <property type="gene ID" value="ENSSRHG00000034797.1"/>
</dbReference>
<dbReference type="Pfam" id="PF00169">
    <property type="entry name" value="PH"/>
    <property type="match status" value="1"/>
</dbReference>
<gene>
    <name evidence="9" type="primary">LOC107706884</name>
</gene>
<dbReference type="GO" id="GO:0005737">
    <property type="term" value="C:cytoplasm"/>
    <property type="evidence" value="ECO:0007669"/>
    <property type="project" value="TreeGrafter"/>
</dbReference>
<reference evidence="9" key="1">
    <citation type="submission" date="2025-08" db="UniProtKB">
        <authorList>
            <consortium name="Ensembl"/>
        </authorList>
    </citation>
    <scope>IDENTIFICATION</scope>
</reference>
<dbReference type="SMART" id="SM00456">
    <property type="entry name" value="WW"/>
    <property type="match status" value="2"/>
</dbReference>
<reference evidence="9" key="2">
    <citation type="submission" date="2025-09" db="UniProtKB">
        <authorList>
            <consortium name="Ensembl"/>
        </authorList>
    </citation>
    <scope>IDENTIFICATION</scope>
</reference>
<dbReference type="Pfam" id="PF00620">
    <property type="entry name" value="RhoGAP"/>
    <property type="match status" value="2"/>
</dbReference>
<dbReference type="Proteomes" id="UP000472270">
    <property type="component" value="Unassembled WGS sequence"/>
</dbReference>
<dbReference type="Gene3D" id="2.20.70.10">
    <property type="match status" value="1"/>
</dbReference>
<keyword evidence="10" id="KW-1185">Reference proteome</keyword>
<dbReference type="SMART" id="SM00326">
    <property type="entry name" value="SH3"/>
    <property type="match status" value="1"/>
</dbReference>
<keyword evidence="2" id="KW-0343">GTPase activation</keyword>
<feature type="domain" description="Rho-GAP" evidence="8">
    <location>
        <begin position="634"/>
        <end position="790"/>
    </location>
</feature>
<protein>
    <submittedName>
        <fullName evidence="9">Rho GTPase-activating protein 12-like</fullName>
    </submittedName>
</protein>
<evidence type="ECO:0000259" key="5">
    <source>
        <dbReference type="PROSITE" id="PS50002"/>
    </source>
</evidence>
<dbReference type="InterPro" id="IPR011993">
    <property type="entry name" value="PH-like_dom_sf"/>
</dbReference>
<keyword evidence="1 3" id="KW-0728">SH3 domain</keyword>
<dbReference type="PANTHER" id="PTHR23176">
    <property type="entry name" value="RHO/RAC/CDC GTPASE-ACTIVATING PROTEIN"/>
    <property type="match status" value="1"/>
</dbReference>
<feature type="region of interest" description="Disordered" evidence="4">
    <location>
        <begin position="99"/>
        <end position="141"/>
    </location>
</feature>
<feature type="domain" description="WW" evidence="7">
    <location>
        <begin position="268"/>
        <end position="295"/>
    </location>
</feature>
<accession>A0A673L431</accession>
<dbReference type="InterPro" id="IPR001202">
    <property type="entry name" value="WW_dom"/>
</dbReference>
<dbReference type="SMART" id="SM00233">
    <property type="entry name" value="PH"/>
    <property type="match status" value="1"/>
</dbReference>
<sequence>MTERDGHCDLSIAPGQVYIEVEYDYEYKVKDRLISIRQGECYMLVRKTNEDWWQVRREEGTKAFYVPAQYVREVRRALMPPPKPRAKPPNVLEITQCRSSNENLNQRAPTERSSFGRPPPSTTPSPLPGQQTPPLLLRDTNQNSGMKSVVAELTLLNNNNHYIYHHGNPTLPQGRAESPPRLGKLPGGLSVDTNGSMSLEDGLEKMRNDSESGDELSSSSTEHMQGISPTGQGRPESPVYTNLQELKISQSSLPPVPSSSPLHILGDWETHKDTSGRNFYYNRMTQERTWKPPRSRDNGVTRGDTSNTGDMEHLFSEENCPSTHSSQSDSQYGSPPRGWSEELDEHGHTLYVSEYTNEKWIKHVDEQGRPYYYSADGSRSEWELPKYNLSPPISGEAPKSHSLERKQQEPIVLTKWRHSTYVLDISDKVCVYVVKHKQITPSEKCGVLNVTKITEHGKKVRKNWASTWTVLQGSTLLFAKGQGSGTSWFGGNQSKPEFTVDLRGGSVEWASKEKSSKKHVIELKTRVGTELLIQSEIDSVINDWFRALSETINTHAWESDEAIEEDMPESPGTEKHDKEKDPRDSKKNRVVKNSSLDSSEQKKTRVKLKKFLTRRPTLQAVRDKGYIKDQVFGCSLTALCQREGTSVPNFVKMCIEHVENTGLIVDGLYRVSGNLAVIQKLRFAVNHDEKVNLEDNKWEDIHVTTGALKMFSRRESGGREKIDKTLILSFFFRVIDHGEVNRMTTQSVAIVFGPTLLRPEIETGNMAVHMVYQNQIVELILLEYDNIFGR</sequence>
<dbReference type="InterPro" id="IPR008936">
    <property type="entry name" value="Rho_GTPase_activation_prot"/>
</dbReference>
<feature type="region of interest" description="Disordered" evidence="4">
    <location>
        <begin position="283"/>
        <end position="341"/>
    </location>
</feature>
<name>A0A673L431_9TELE</name>
<evidence type="ECO:0000259" key="8">
    <source>
        <dbReference type="PROSITE" id="PS50238"/>
    </source>
</evidence>
<dbReference type="Gene3D" id="2.30.29.30">
    <property type="entry name" value="Pleckstrin-homology domain (PH domain)/Phosphotyrosine-binding domain (PTB)"/>
    <property type="match status" value="1"/>
</dbReference>
<dbReference type="FunFam" id="2.30.29.30:FF:000100">
    <property type="entry name" value="Rho GTPase activating protein 12"/>
    <property type="match status" value="1"/>
</dbReference>